<feature type="region of interest" description="Disordered" evidence="1">
    <location>
        <begin position="26"/>
        <end position="50"/>
    </location>
</feature>
<feature type="signal peptide" evidence="2">
    <location>
        <begin position="1"/>
        <end position="24"/>
    </location>
</feature>
<protein>
    <recommendedName>
        <fullName evidence="5">Lipoprotein</fullName>
    </recommendedName>
</protein>
<comment type="caution">
    <text evidence="3">The sequence shown here is derived from an EMBL/GenBank/DDBJ whole genome shotgun (WGS) entry which is preliminary data.</text>
</comment>
<dbReference type="PROSITE" id="PS51257">
    <property type="entry name" value="PROKAR_LIPOPROTEIN"/>
    <property type="match status" value="1"/>
</dbReference>
<keyword evidence="2" id="KW-0732">Signal</keyword>
<dbReference type="EMBL" id="BAABKG010000001">
    <property type="protein sequence ID" value="GAA5140749.1"/>
    <property type="molecule type" value="Genomic_DNA"/>
</dbReference>
<evidence type="ECO:0000313" key="4">
    <source>
        <dbReference type="Proteomes" id="UP001500221"/>
    </source>
</evidence>
<evidence type="ECO:0000256" key="1">
    <source>
        <dbReference type="SAM" id="MobiDB-lite"/>
    </source>
</evidence>
<evidence type="ECO:0008006" key="5">
    <source>
        <dbReference type="Google" id="ProtNLM"/>
    </source>
</evidence>
<dbReference type="Proteomes" id="UP001500221">
    <property type="component" value="Unassembled WGS sequence"/>
</dbReference>
<feature type="compositionally biased region" description="Gly residues" evidence="1">
    <location>
        <begin position="31"/>
        <end position="40"/>
    </location>
</feature>
<reference evidence="4" key="1">
    <citation type="journal article" date="2019" name="Int. J. Syst. Evol. Microbiol.">
        <title>The Global Catalogue of Microorganisms (GCM) 10K type strain sequencing project: providing services to taxonomists for standard genome sequencing and annotation.</title>
        <authorList>
            <consortium name="The Broad Institute Genomics Platform"/>
            <consortium name="The Broad Institute Genome Sequencing Center for Infectious Disease"/>
            <person name="Wu L."/>
            <person name="Ma J."/>
        </authorList>
    </citation>
    <scope>NUCLEOTIDE SEQUENCE [LARGE SCALE GENOMIC DNA]</scope>
    <source>
        <strain evidence="4">JCM 18459</strain>
    </source>
</reference>
<proteinExistence type="predicted"/>
<name>A0ABP9P6I6_9ACTN</name>
<sequence>MNPLRPLAAAAATALLTLSLAACGGDDGDGGGDGGGGGGVDAADAPTDADQDEFCSLLDSQEEITTVDQARDLAEKLADIGTPADLSAEARDGYEAFVEFLGDVDEDKLAELEAAEDAETGGGETPDLQAGVDQLAELFGDDGQKVVAFLFEAGFSCVDLEDPDLGSSGTESP</sequence>
<keyword evidence="4" id="KW-1185">Reference proteome</keyword>
<organism evidence="3 4">
    <name type="scientific">Nocardioides marinquilinus</name>
    <dbReference type="NCBI Taxonomy" id="1210400"/>
    <lineage>
        <taxon>Bacteria</taxon>
        <taxon>Bacillati</taxon>
        <taxon>Actinomycetota</taxon>
        <taxon>Actinomycetes</taxon>
        <taxon>Propionibacteriales</taxon>
        <taxon>Nocardioidaceae</taxon>
        <taxon>Nocardioides</taxon>
    </lineage>
</organism>
<accession>A0ABP9P6I6</accession>
<feature type="chain" id="PRO_5046535351" description="Lipoprotein" evidence="2">
    <location>
        <begin position="25"/>
        <end position="173"/>
    </location>
</feature>
<evidence type="ECO:0000313" key="3">
    <source>
        <dbReference type="EMBL" id="GAA5140749.1"/>
    </source>
</evidence>
<evidence type="ECO:0000256" key="2">
    <source>
        <dbReference type="SAM" id="SignalP"/>
    </source>
</evidence>
<gene>
    <name evidence="3" type="ORF">GCM10023340_01380</name>
</gene>
<dbReference type="RefSeq" id="WP_345453292.1">
    <property type="nucleotide sequence ID" value="NZ_BAABKG010000001.1"/>
</dbReference>